<keyword evidence="10 14" id="KW-1015">Disulfide bond</keyword>
<comment type="similarity">
    <text evidence="12">Belongs to the cueball family.</text>
</comment>
<sequence length="293" mass="33117">MHCACVLEFIVLLVGLVQVHSFPWDIVVAGNKQLEFYDKGTLTHTQVIPLAHKITSRYYWDLALDSRGRYIYWITDYEIERARLDGSEREVLIDDTVSLRLSLAIDQHTRRIYWTERTHGDDEHMSIESADFNGKSRATLYIIRSAVYAFSLTVTKDFIYWQNYKQEGIWQLPKNLSQQEARKQYSVSSSECATCHRIAASYATEEPLEGATSCDALQANSESTVSICRNYCLQGECSVSAEGHPTCSCKAGYSGERCEVTACHQYCLNGGVCSLSEASEPVCRCSADYEGER</sequence>
<keyword evidence="19" id="KW-1185">Reference proteome</keyword>
<feature type="domain" description="EGF-like" evidence="17">
    <location>
        <begin position="224"/>
        <end position="259"/>
    </location>
</feature>
<evidence type="ECO:0000256" key="1">
    <source>
        <dbReference type="ARBA" id="ARBA00004251"/>
    </source>
</evidence>
<evidence type="ECO:0000256" key="14">
    <source>
        <dbReference type="PROSITE-ProRule" id="PRU00076"/>
    </source>
</evidence>
<dbReference type="GO" id="GO:0007283">
    <property type="term" value="P:spermatogenesis"/>
    <property type="evidence" value="ECO:0007669"/>
    <property type="project" value="UniProtKB-KW"/>
</dbReference>
<dbReference type="Gene3D" id="2.10.25.10">
    <property type="entry name" value="Laminin"/>
    <property type="match status" value="2"/>
</dbReference>
<feature type="domain" description="EGF-like" evidence="17">
    <location>
        <begin position="260"/>
        <end position="292"/>
    </location>
</feature>
<protein>
    <recommendedName>
        <fullName evidence="13">Protein cueball</fullName>
    </recommendedName>
</protein>
<evidence type="ECO:0000259" key="17">
    <source>
        <dbReference type="PROSITE" id="PS50026"/>
    </source>
</evidence>
<evidence type="ECO:0000313" key="19">
    <source>
        <dbReference type="Proteomes" id="UP001231518"/>
    </source>
</evidence>
<dbReference type="Gene3D" id="2.120.10.30">
    <property type="entry name" value="TolB, C-terminal domain"/>
    <property type="match status" value="1"/>
</dbReference>
<dbReference type="GO" id="GO:0048477">
    <property type="term" value="P:oogenesis"/>
    <property type="evidence" value="ECO:0007669"/>
    <property type="project" value="UniProtKB-KW"/>
</dbReference>
<dbReference type="SMART" id="SM00135">
    <property type="entry name" value="LY"/>
    <property type="match status" value="2"/>
</dbReference>
<evidence type="ECO:0000313" key="18">
    <source>
        <dbReference type="EMBL" id="KAJ8704201.1"/>
    </source>
</evidence>
<dbReference type="InterPro" id="IPR000033">
    <property type="entry name" value="LDLR_classB_rpt"/>
</dbReference>
<evidence type="ECO:0000256" key="16">
    <source>
        <dbReference type="SAM" id="SignalP"/>
    </source>
</evidence>
<evidence type="ECO:0000256" key="11">
    <source>
        <dbReference type="ARBA" id="ARBA00023180"/>
    </source>
</evidence>
<evidence type="ECO:0000256" key="13">
    <source>
        <dbReference type="ARBA" id="ARBA00040020"/>
    </source>
</evidence>
<feature type="signal peptide" evidence="16">
    <location>
        <begin position="1"/>
        <end position="21"/>
    </location>
</feature>
<dbReference type="PROSITE" id="PS51120">
    <property type="entry name" value="LDLRB"/>
    <property type="match status" value="1"/>
</dbReference>
<evidence type="ECO:0000256" key="4">
    <source>
        <dbReference type="ARBA" id="ARBA00022729"/>
    </source>
</evidence>
<evidence type="ECO:0000256" key="5">
    <source>
        <dbReference type="ARBA" id="ARBA00022737"/>
    </source>
</evidence>
<dbReference type="PROSITE" id="PS50026">
    <property type="entry name" value="EGF_3"/>
    <property type="match status" value="2"/>
</dbReference>
<evidence type="ECO:0000256" key="7">
    <source>
        <dbReference type="ARBA" id="ARBA00022871"/>
    </source>
</evidence>
<keyword evidence="5" id="KW-0677">Repeat</keyword>
<keyword evidence="4 16" id="KW-0732">Signal</keyword>
<dbReference type="PROSITE" id="PS00022">
    <property type="entry name" value="EGF_1"/>
    <property type="match status" value="1"/>
</dbReference>
<dbReference type="SUPFAM" id="SSF57196">
    <property type="entry name" value="EGF/Laminin"/>
    <property type="match status" value="2"/>
</dbReference>
<comment type="caution">
    <text evidence="18">The sequence shown here is derived from an EMBL/GenBank/DDBJ whole genome shotgun (WGS) entry which is preliminary data.</text>
</comment>
<dbReference type="GO" id="GO:0005886">
    <property type="term" value="C:plasma membrane"/>
    <property type="evidence" value="ECO:0007669"/>
    <property type="project" value="UniProtKB-SubCell"/>
</dbReference>
<feature type="disulfide bond" evidence="14">
    <location>
        <begin position="249"/>
        <end position="258"/>
    </location>
</feature>
<organism evidence="18 19">
    <name type="scientific">Mythimna separata</name>
    <name type="common">Oriental armyworm</name>
    <name type="synonym">Pseudaletia separata</name>
    <dbReference type="NCBI Taxonomy" id="271217"/>
    <lineage>
        <taxon>Eukaryota</taxon>
        <taxon>Metazoa</taxon>
        <taxon>Ecdysozoa</taxon>
        <taxon>Arthropoda</taxon>
        <taxon>Hexapoda</taxon>
        <taxon>Insecta</taxon>
        <taxon>Pterygota</taxon>
        <taxon>Neoptera</taxon>
        <taxon>Endopterygota</taxon>
        <taxon>Lepidoptera</taxon>
        <taxon>Glossata</taxon>
        <taxon>Ditrysia</taxon>
        <taxon>Noctuoidea</taxon>
        <taxon>Noctuidae</taxon>
        <taxon>Noctuinae</taxon>
        <taxon>Hadenini</taxon>
        <taxon>Mythimna</taxon>
    </lineage>
</organism>
<dbReference type="AlphaFoldDB" id="A0AAD8DKH7"/>
<dbReference type="InterPro" id="IPR011042">
    <property type="entry name" value="6-blade_b-propeller_TolB-like"/>
</dbReference>
<name>A0AAD8DKH7_MYTSE</name>
<feature type="chain" id="PRO_5042083787" description="Protein cueball" evidence="16">
    <location>
        <begin position="22"/>
        <end position="293"/>
    </location>
</feature>
<comment type="caution">
    <text evidence="14">Lacks conserved residue(s) required for the propagation of feature annotation.</text>
</comment>
<evidence type="ECO:0000256" key="2">
    <source>
        <dbReference type="ARBA" id="ARBA00022475"/>
    </source>
</evidence>
<keyword evidence="6" id="KW-0221">Differentiation</keyword>
<evidence type="ECO:0000256" key="8">
    <source>
        <dbReference type="ARBA" id="ARBA00022943"/>
    </source>
</evidence>
<evidence type="ECO:0000256" key="6">
    <source>
        <dbReference type="ARBA" id="ARBA00022782"/>
    </source>
</evidence>
<keyword evidence="2" id="KW-1003">Cell membrane</keyword>
<dbReference type="InterPro" id="IPR000742">
    <property type="entry name" value="EGF"/>
</dbReference>
<feature type="repeat" description="LDL-receptor class B" evidence="15">
    <location>
        <begin position="69"/>
        <end position="109"/>
    </location>
</feature>
<dbReference type="InterPro" id="IPR050778">
    <property type="entry name" value="Cueball_EGF_LRP_Nidogen"/>
</dbReference>
<feature type="disulfide bond" evidence="14">
    <location>
        <begin position="263"/>
        <end position="273"/>
    </location>
</feature>
<dbReference type="PANTHER" id="PTHR46513">
    <property type="entry name" value="VITELLOGENIN RECEPTOR-LIKE PROTEIN-RELATED-RELATED"/>
    <property type="match status" value="1"/>
</dbReference>
<dbReference type="SMART" id="SM00181">
    <property type="entry name" value="EGF"/>
    <property type="match status" value="2"/>
</dbReference>
<dbReference type="GO" id="GO:0017147">
    <property type="term" value="F:Wnt-protein binding"/>
    <property type="evidence" value="ECO:0007669"/>
    <property type="project" value="TreeGrafter"/>
</dbReference>
<dbReference type="PANTHER" id="PTHR46513:SF42">
    <property type="entry name" value="PROTEIN CUEBALL"/>
    <property type="match status" value="1"/>
</dbReference>
<dbReference type="GO" id="GO:0060070">
    <property type="term" value="P:canonical Wnt signaling pathway"/>
    <property type="evidence" value="ECO:0007669"/>
    <property type="project" value="TreeGrafter"/>
</dbReference>
<evidence type="ECO:0000256" key="12">
    <source>
        <dbReference type="ARBA" id="ARBA00038070"/>
    </source>
</evidence>
<dbReference type="EMBL" id="JARGEI010000032">
    <property type="protein sequence ID" value="KAJ8704201.1"/>
    <property type="molecule type" value="Genomic_DNA"/>
</dbReference>
<keyword evidence="7" id="KW-0744">Spermatogenesis</keyword>
<evidence type="ECO:0000256" key="10">
    <source>
        <dbReference type="ARBA" id="ARBA00023157"/>
    </source>
</evidence>
<evidence type="ECO:0000256" key="3">
    <source>
        <dbReference type="ARBA" id="ARBA00022536"/>
    </source>
</evidence>
<dbReference type="SUPFAM" id="SSF63825">
    <property type="entry name" value="YWTD domain"/>
    <property type="match status" value="1"/>
</dbReference>
<comment type="subcellular location">
    <subcellularLocation>
        <location evidence="1">Cell membrane</location>
        <topology evidence="1">Single-pass type I membrane protein</topology>
    </subcellularLocation>
</comment>
<gene>
    <name evidence="18" type="ORF">PYW07_013495</name>
</gene>
<accession>A0AAD8DKH7</accession>
<evidence type="ECO:0000256" key="9">
    <source>
        <dbReference type="ARBA" id="ARBA00023136"/>
    </source>
</evidence>
<dbReference type="GO" id="GO:0042813">
    <property type="term" value="F:Wnt receptor activity"/>
    <property type="evidence" value="ECO:0007669"/>
    <property type="project" value="TreeGrafter"/>
</dbReference>
<evidence type="ECO:0000256" key="15">
    <source>
        <dbReference type="PROSITE-ProRule" id="PRU00461"/>
    </source>
</evidence>
<proteinExistence type="inferred from homology"/>
<reference evidence="18" key="1">
    <citation type="submission" date="2023-03" db="EMBL/GenBank/DDBJ databases">
        <title>Chromosome-level genomes of two armyworms, Mythimna separata and Mythimna loreyi, provide insights into the biosynthesis and reception of sex pheromones.</title>
        <authorList>
            <person name="Zhao H."/>
        </authorList>
    </citation>
    <scope>NUCLEOTIDE SEQUENCE</scope>
    <source>
        <strain evidence="18">BeijingLab</strain>
        <tissue evidence="18">Pupa</tissue>
    </source>
</reference>
<keyword evidence="8" id="KW-0896">Oogenesis</keyword>
<keyword evidence="3 14" id="KW-0245">EGF-like domain</keyword>
<keyword evidence="11" id="KW-0325">Glycoprotein</keyword>
<keyword evidence="9" id="KW-0472">Membrane</keyword>
<dbReference type="Proteomes" id="UP001231518">
    <property type="component" value="Chromosome 31"/>
</dbReference>
<dbReference type="PROSITE" id="PS01186">
    <property type="entry name" value="EGF_2"/>
    <property type="match status" value="1"/>
</dbReference>